<dbReference type="EMBL" id="CM042020">
    <property type="protein sequence ID" value="KAI3822575.1"/>
    <property type="molecule type" value="Genomic_DNA"/>
</dbReference>
<reference evidence="2" key="1">
    <citation type="journal article" date="2022" name="Mol. Ecol. Resour.">
        <title>The genomes of chicory, endive, great burdock and yacon provide insights into Asteraceae palaeo-polyploidization history and plant inulin production.</title>
        <authorList>
            <person name="Fan W."/>
            <person name="Wang S."/>
            <person name="Wang H."/>
            <person name="Wang A."/>
            <person name="Jiang F."/>
            <person name="Liu H."/>
            <person name="Zhao H."/>
            <person name="Xu D."/>
            <person name="Zhang Y."/>
        </authorList>
    </citation>
    <scope>NUCLEOTIDE SEQUENCE [LARGE SCALE GENOMIC DNA]</scope>
    <source>
        <strain evidence="2">cv. Yunnan</strain>
    </source>
</reference>
<dbReference type="Proteomes" id="UP001056120">
    <property type="component" value="Linkage Group LG03"/>
</dbReference>
<evidence type="ECO:0000313" key="1">
    <source>
        <dbReference type="EMBL" id="KAI3822575.1"/>
    </source>
</evidence>
<reference evidence="1 2" key="2">
    <citation type="journal article" date="2022" name="Mol. Ecol. Resour.">
        <title>The genomes of chicory, endive, great burdock and yacon provide insights into Asteraceae paleo-polyploidization history and plant inulin production.</title>
        <authorList>
            <person name="Fan W."/>
            <person name="Wang S."/>
            <person name="Wang H."/>
            <person name="Wang A."/>
            <person name="Jiang F."/>
            <person name="Liu H."/>
            <person name="Zhao H."/>
            <person name="Xu D."/>
            <person name="Zhang Y."/>
        </authorList>
    </citation>
    <scope>NUCLEOTIDE SEQUENCE [LARGE SCALE GENOMIC DNA]</scope>
    <source>
        <strain evidence="2">cv. Yunnan</strain>
        <tissue evidence="1">Leaves</tissue>
    </source>
</reference>
<evidence type="ECO:0000313" key="2">
    <source>
        <dbReference type="Proteomes" id="UP001056120"/>
    </source>
</evidence>
<name>A0ACB9JRD6_9ASTR</name>
<protein>
    <submittedName>
        <fullName evidence="1">Uncharacterized protein</fullName>
    </submittedName>
</protein>
<proteinExistence type="predicted"/>
<organism evidence="1 2">
    <name type="scientific">Smallanthus sonchifolius</name>
    <dbReference type="NCBI Taxonomy" id="185202"/>
    <lineage>
        <taxon>Eukaryota</taxon>
        <taxon>Viridiplantae</taxon>
        <taxon>Streptophyta</taxon>
        <taxon>Embryophyta</taxon>
        <taxon>Tracheophyta</taxon>
        <taxon>Spermatophyta</taxon>
        <taxon>Magnoliopsida</taxon>
        <taxon>eudicotyledons</taxon>
        <taxon>Gunneridae</taxon>
        <taxon>Pentapetalae</taxon>
        <taxon>asterids</taxon>
        <taxon>campanulids</taxon>
        <taxon>Asterales</taxon>
        <taxon>Asteraceae</taxon>
        <taxon>Asteroideae</taxon>
        <taxon>Heliantheae alliance</taxon>
        <taxon>Millerieae</taxon>
        <taxon>Smallanthus</taxon>
    </lineage>
</organism>
<sequence>MASTFDSLLAMILFTLFITRGHGQCVLKDITVGTERTSREIQGKQEWKVMFINPCKCPQQDLIVSCDGYQTVEKVDPNVFTPIGNNRCIVNGGRPIAPFGRVEFLYAWDPPFIFVPHSSQVHC</sequence>
<gene>
    <name evidence="1" type="ORF">L1987_10168</name>
</gene>
<comment type="caution">
    <text evidence="1">The sequence shown here is derived from an EMBL/GenBank/DDBJ whole genome shotgun (WGS) entry which is preliminary data.</text>
</comment>
<accession>A0ACB9JRD6</accession>
<keyword evidence="2" id="KW-1185">Reference proteome</keyword>